<feature type="domain" description="Calponin-homology (CH)" evidence="15">
    <location>
        <begin position="18"/>
        <end position="126"/>
    </location>
</feature>
<keyword evidence="4" id="KW-1003">Cell membrane</keyword>
<dbReference type="AlphaFoldDB" id="H3BD21"/>
<dbReference type="SUPFAM" id="SSF47576">
    <property type="entry name" value="Calponin-homology domain, CH-domain"/>
    <property type="match status" value="1"/>
</dbReference>
<dbReference type="GO" id="GO:0005925">
    <property type="term" value="C:focal adhesion"/>
    <property type="evidence" value="ECO:0007669"/>
    <property type="project" value="TreeGrafter"/>
</dbReference>
<keyword evidence="5" id="KW-0963">Cytoplasm</keyword>
<keyword evidence="8" id="KW-0007">Acetylation</keyword>
<evidence type="ECO:0000256" key="9">
    <source>
        <dbReference type="ARBA" id="ARBA00023136"/>
    </source>
</evidence>
<evidence type="ECO:0000259" key="15">
    <source>
        <dbReference type="PROSITE" id="PS50021"/>
    </source>
</evidence>
<dbReference type="Pfam" id="PF00307">
    <property type="entry name" value="CH"/>
    <property type="match status" value="2"/>
</dbReference>
<protein>
    <recommendedName>
        <fullName evidence="14">Gamma-parvin</fullName>
    </recommendedName>
</protein>
<dbReference type="eggNOG" id="KOG3631">
    <property type="taxonomic scope" value="Eukaryota"/>
</dbReference>
<evidence type="ECO:0000256" key="7">
    <source>
        <dbReference type="ARBA" id="ARBA00022889"/>
    </source>
</evidence>
<keyword evidence="11" id="KW-0206">Cytoskeleton</keyword>
<feature type="domain" description="Calponin-homology (CH)" evidence="15">
    <location>
        <begin position="188"/>
        <end position="296"/>
    </location>
</feature>
<proteinExistence type="inferred from homology"/>
<dbReference type="OMA" id="SEHIVVQ"/>
<dbReference type="GO" id="GO:0030031">
    <property type="term" value="P:cell projection assembly"/>
    <property type="evidence" value="ECO:0007669"/>
    <property type="project" value="TreeGrafter"/>
</dbReference>
<evidence type="ECO:0000256" key="11">
    <source>
        <dbReference type="ARBA" id="ARBA00023212"/>
    </source>
</evidence>
<dbReference type="EMBL" id="AFYH01014893">
    <property type="status" value="NOT_ANNOTATED_CDS"/>
    <property type="molecule type" value="Genomic_DNA"/>
</dbReference>
<comment type="subunit">
    <text evidence="13">Interacts with ILK; the interaction promotes the establishment of cell polarity required for leukocyte migration. Interacts with ARHGEF6; the guanine nucleotide exchange factor activity of ARHGEF6 is essential for the PARVG-induced enhancement of cell spreading.</text>
</comment>
<dbReference type="Ensembl" id="ENSLACT00000019930.1">
    <property type="protein sequence ID" value="ENSLACP00000019792.1"/>
    <property type="gene ID" value="ENSLACG00000017402.1"/>
</dbReference>
<evidence type="ECO:0000256" key="12">
    <source>
        <dbReference type="ARBA" id="ARBA00057182"/>
    </source>
</evidence>
<dbReference type="PROSITE" id="PS50021">
    <property type="entry name" value="CH"/>
    <property type="match status" value="2"/>
</dbReference>
<organism evidence="16 17">
    <name type="scientific">Latimeria chalumnae</name>
    <name type="common">Coelacanth</name>
    <dbReference type="NCBI Taxonomy" id="7897"/>
    <lineage>
        <taxon>Eukaryota</taxon>
        <taxon>Metazoa</taxon>
        <taxon>Chordata</taxon>
        <taxon>Craniata</taxon>
        <taxon>Vertebrata</taxon>
        <taxon>Euteleostomi</taxon>
        <taxon>Coelacanthiformes</taxon>
        <taxon>Coelacanthidae</taxon>
        <taxon>Latimeria</taxon>
    </lineage>
</organism>
<evidence type="ECO:0000256" key="10">
    <source>
        <dbReference type="ARBA" id="ARBA00023203"/>
    </source>
</evidence>
<evidence type="ECO:0000313" key="16">
    <source>
        <dbReference type="Ensembl" id="ENSLACP00000019792.1"/>
    </source>
</evidence>
<reference evidence="17" key="1">
    <citation type="submission" date="2011-08" db="EMBL/GenBank/DDBJ databases">
        <title>The draft genome of Latimeria chalumnae.</title>
        <authorList>
            <person name="Di Palma F."/>
            <person name="Alfoldi J."/>
            <person name="Johnson J."/>
            <person name="Berlin A."/>
            <person name="Gnerre S."/>
            <person name="Jaffe D."/>
            <person name="MacCallum I."/>
            <person name="Young S."/>
            <person name="Walker B.J."/>
            <person name="Lander E."/>
            <person name="Lindblad-Toh K."/>
        </authorList>
    </citation>
    <scope>NUCLEOTIDE SEQUENCE [LARGE SCALE GENOMIC DNA]</scope>
    <source>
        <strain evidence="17">Wild caught</strain>
    </source>
</reference>
<dbReference type="GO" id="GO:0071963">
    <property type="term" value="P:establishment or maintenance of cell polarity regulating cell shape"/>
    <property type="evidence" value="ECO:0007669"/>
    <property type="project" value="TreeGrafter"/>
</dbReference>
<dbReference type="Gene3D" id="1.10.418.10">
    <property type="entry name" value="Calponin-like domain"/>
    <property type="match status" value="2"/>
</dbReference>
<dbReference type="InterPro" id="IPR028433">
    <property type="entry name" value="Parvin"/>
</dbReference>
<evidence type="ECO:0000256" key="13">
    <source>
        <dbReference type="ARBA" id="ARBA00063607"/>
    </source>
</evidence>
<dbReference type="Proteomes" id="UP000008672">
    <property type="component" value="Unassembled WGS sequence"/>
</dbReference>
<reference evidence="16" key="2">
    <citation type="submission" date="2025-08" db="UniProtKB">
        <authorList>
            <consortium name="Ensembl"/>
        </authorList>
    </citation>
    <scope>IDENTIFICATION</scope>
</reference>
<dbReference type="GO" id="GO:0005737">
    <property type="term" value="C:cytoplasm"/>
    <property type="evidence" value="ECO:0007669"/>
    <property type="project" value="TreeGrafter"/>
</dbReference>
<dbReference type="PANTHER" id="PTHR12114">
    <property type="entry name" value="PARVIN"/>
    <property type="match status" value="1"/>
</dbReference>
<dbReference type="GO" id="GO:0034446">
    <property type="term" value="P:substrate adhesion-dependent cell spreading"/>
    <property type="evidence" value="ECO:0007669"/>
    <property type="project" value="TreeGrafter"/>
</dbReference>
<dbReference type="FunFam" id="1.10.418.10:FF:000011">
    <property type="entry name" value="Parvin, beta"/>
    <property type="match status" value="1"/>
</dbReference>
<dbReference type="FunFam" id="1.10.418.10:FF:000064">
    <property type="entry name" value="Parvin, gamma"/>
    <property type="match status" value="1"/>
</dbReference>
<dbReference type="HOGENOM" id="CLU_047624_2_0_1"/>
<gene>
    <name evidence="16" type="primary">PARVG</name>
</gene>
<comment type="subcellular location">
    <subcellularLocation>
        <location evidence="2">Cell membrane</location>
        <topology evidence="2">Peripheral membrane protein</topology>
        <orientation evidence="2">Cytoplasmic side</orientation>
    </subcellularLocation>
    <subcellularLocation>
        <location evidence="1">Cytoplasm</location>
        <location evidence="1">Cytoskeleton</location>
    </subcellularLocation>
</comment>
<dbReference type="InterPro" id="IPR001715">
    <property type="entry name" value="CH_dom"/>
</dbReference>
<evidence type="ECO:0000256" key="3">
    <source>
        <dbReference type="ARBA" id="ARBA00005666"/>
    </source>
</evidence>
<dbReference type="EMBL" id="AFYH01014891">
    <property type="status" value="NOT_ANNOTATED_CDS"/>
    <property type="molecule type" value="Genomic_DNA"/>
</dbReference>
<evidence type="ECO:0000256" key="14">
    <source>
        <dbReference type="ARBA" id="ARBA00073552"/>
    </source>
</evidence>
<dbReference type="FunCoup" id="H3BD21">
    <property type="interactions" value="262"/>
</dbReference>
<dbReference type="GeneTree" id="ENSGT00950000183194"/>
<comment type="similarity">
    <text evidence="3">Belongs to the parvin family.</text>
</comment>
<keyword evidence="6" id="KW-0677">Repeat</keyword>
<evidence type="ECO:0000256" key="5">
    <source>
        <dbReference type="ARBA" id="ARBA00022490"/>
    </source>
</evidence>
<dbReference type="EMBL" id="AFYH01014889">
    <property type="status" value="NOT_ANNOTATED_CDS"/>
    <property type="molecule type" value="Genomic_DNA"/>
</dbReference>
<dbReference type="InterPro" id="IPR036872">
    <property type="entry name" value="CH_dom_sf"/>
</dbReference>
<reference evidence="16" key="3">
    <citation type="submission" date="2025-09" db="UniProtKB">
        <authorList>
            <consortium name="Ensembl"/>
        </authorList>
    </citation>
    <scope>IDENTIFICATION</scope>
</reference>
<dbReference type="Bgee" id="ENSLACG00000017402">
    <property type="expression patterns" value="Expressed in chordate pharynx and 4 other cell types or tissues"/>
</dbReference>
<dbReference type="STRING" id="7897.ENSLACP00000019792"/>
<keyword evidence="17" id="KW-1185">Reference proteome</keyword>
<dbReference type="InParanoid" id="H3BD21"/>
<evidence type="ECO:0000256" key="6">
    <source>
        <dbReference type="ARBA" id="ARBA00022737"/>
    </source>
</evidence>
<dbReference type="PIRSF" id="PIRSF039131">
    <property type="entry name" value="Parvin"/>
    <property type="match status" value="1"/>
</dbReference>
<dbReference type="GO" id="GO:0003779">
    <property type="term" value="F:actin binding"/>
    <property type="evidence" value="ECO:0007669"/>
    <property type="project" value="UniProtKB-KW"/>
</dbReference>
<dbReference type="GO" id="GO:0030036">
    <property type="term" value="P:actin cytoskeleton organization"/>
    <property type="evidence" value="ECO:0007669"/>
    <property type="project" value="InterPro"/>
</dbReference>
<evidence type="ECO:0000256" key="1">
    <source>
        <dbReference type="ARBA" id="ARBA00004245"/>
    </source>
</evidence>
<dbReference type="EMBL" id="AFYH01014892">
    <property type="status" value="NOT_ANNOTATED_CDS"/>
    <property type="molecule type" value="Genomic_DNA"/>
</dbReference>
<dbReference type="GO" id="GO:0005886">
    <property type="term" value="C:plasma membrane"/>
    <property type="evidence" value="ECO:0007669"/>
    <property type="project" value="UniProtKB-SubCell"/>
</dbReference>
<evidence type="ECO:0000313" key="17">
    <source>
        <dbReference type="Proteomes" id="UP000008672"/>
    </source>
</evidence>
<accession>H3BD21</accession>
<comment type="function">
    <text evidence="12">Plays a role with ILK in promoting the cell adhesion and spreading of leukocytes.</text>
</comment>
<dbReference type="PANTHER" id="PTHR12114:SF1">
    <property type="entry name" value="GAMMA-PARVIN"/>
    <property type="match status" value="1"/>
</dbReference>
<evidence type="ECO:0000256" key="8">
    <source>
        <dbReference type="ARBA" id="ARBA00022990"/>
    </source>
</evidence>
<dbReference type="CDD" id="cd21305">
    <property type="entry name" value="CH_PARVG_rpt1"/>
    <property type="match status" value="1"/>
</dbReference>
<sequence>GTKKKVIQPNSLKDPKLEELKLFLIDWINATLKQEHIVVKSLEEDLFDGLVLHHLLKTFGNIELNVEEIALTNNTQQRKLGIVLKAVSQCLQLTPEDQLKWSVELIHGRDLLATLHLLVAIGKHFQPDLALPPNVYVEVLELEEVTLTSLKRERGLTKIEIFSEYKSQLPKEPDVFDDLFELVPDKINTVKQAILHFVNKHLTNLGLSVKDMDTQFADGVILLLLIGQLQGFFIHLGEFHLNPDTNSQMLQNITLALDLLKESKLLQYPVKPEADILNKDVKATIRALHSLFSKYK</sequence>
<evidence type="ECO:0000256" key="4">
    <source>
        <dbReference type="ARBA" id="ARBA00022475"/>
    </source>
</evidence>
<keyword evidence="7" id="KW-0130">Cell adhesion</keyword>
<dbReference type="EMBL" id="AFYH01014890">
    <property type="status" value="NOT_ANNOTATED_CDS"/>
    <property type="molecule type" value="Genomic_DNA"/>
</dbReference>
<name>H3BD21_LATCH</name>
<dbReference type="GO" id="GO:0015629">
    <property type="term" value="C:actin cytoskeleton"/>
    <property type="evidence" value="ECO:0007669"/>
    <property type="project" value="TreeGrafter"/>
</dbReference>
<keyword evidence="9" id="KW-0472">Membrane</keyword>
<evidence type="ECO:0000256" key="2">
    <source>
        <dbReference type="ARBA" id="ARBA00004413"/>
    </source>
</evidence>
<keyword evidence="10" id="KW-0009">Actin-binding</keyword>